<dbReference type="Proteomes" id="UP001165960">
    <property type="component" value="Unassembled WGS sequence"/>
</dbReference>
<keyword evidence="2" id="KW-1185">Reference proteome</keyword>
<name>A0ACC2UDH9_9FUNG</name>
<evidence type="ECO:0000313" key="1">
    <source>
        <dbReference type="EMBL" id="KAJ9084854.1"/>
    </source>
</evidence>
<evidence type="ECO:0000313" key="2">
    <source>
        <dbReference type="Proteomes" id="UP001165960"/>
    </source>
</evidence>
<reference evidence="1" key="1">
    <citation type="submission" date="2022-04" db="EMBL/GenBank/DDBJ databases">
        <title>Genome of the entomopathogenic fungus Entomophthora muscae.</title>
        <authorList>
            <person name="Elya C."/>
            <person name="Lovett B.R."/>
            <person name="Lee E."/>
            <person name="Macias A.M."/>
            <person name="Hajek A.E."/>
            <person name="De Bivort B.L."/>
            <person name="Kasson M.T."/>
            <person name="De Fine Licht H.H."/>
            <person name="Stajich J.E."/>
        </authorList>
    </citation>
    <scope>NUCLEOTIDE SEQUENCE</scope>
    <source>
        <strain evidence="1">Berkeley</strain>
    </source>
</reference>
<sequence length="111" mass="12811">MLAIYNLQLGEVKQLFKIINHHLSKDHHIFIDFLNDPHFIACVGYPQRLNGLNLVLHKVEPSDSLDLFCAPHYKYRNKLSSFFLHINSSFYSKNLAKAPKKILLDAAKCCN</sequence>
<proteinExistence type="predicted"/>
<keyword evidence="1" id="KW-0808">Transferase</keyword>
<dbReference type="EMBL" id="QTSX02000800">
    <property type="protein sequence ID" value="KAJ9084854.1"/>
    <property type="molecule type" value="Genomic_DNA"/>
</dbReference>
<protein>
    <submittedName>
        <fullName evidence="1">Beta subunit of fatty acid synthetase</fullName>
        <ecNumber evidence="1">2.3.1.86</ecNumber>
    </submittedName>
</protein>
<keyword evidence="1" id="KW-0012">Acyltransferase</keyword>
<gene>
    <name evidence="1" type="primary">FAS1_6</name>
    <name evidence="1" type="ORF">DSO57_1019780</name>
</gene>
<organism evidence="1 2">
    <name type="scientific">Entomophthora muscae</name>
    <dbReference type="NCBI Taxonomy" id="34485"/>
    <lineage>
        <taxon>Eukaryota</taxon>
        <taxon>Fungi</taxon>
        <taxon>Fungi incertae sedis</taxon>
        <taxon>Zoopagomycota</taxon>
        <taxon>Entomophthoromycotina</taxon>
        <taxon>Entomophthoromycetes</taxon>
        <taxon>Entomophthorales</taxon>
        <taxon>Entomophthoraceae</taxon>
        <taxon>Entomophthora</taxon>
    </lineage>
</organism>
<accession>A0ACC2UDH9</accession>
<comment type="caution">
    <text evidence="1">The sequence shown here is derived from an EMBL/GenBank/DDBJ whole genome shotgun (WGS) entry which is preliminary data.</text>
</comment>
<dbReference type="EC" id="2.3.1.86" evidence="1"/>